<proteinExistence type="predicted"/>
<name>A0ABS1BM28_9SPHI</name>
<dbReference type="InterPro" id="IPR048958">
    <property type="entry name" value="Polysacc_lyase_14"/>
</dbReference>
<dbReference type="RefSeq" id="WP_200587186.1">
    <property type="nucleotide sequence ID" value="NZ_JAEHFY010000019.1"/>
</dbReference>
<evidence type="ECO:0000313" key="2">
    <source>
        <dbReference type="EMBL" id="MBK0383938.1"/>
    </source>
</evidence>
<dbReference type="PANTHER" id="PTHR40124">
    <property type="match status" value="1"/>
</dbReference>
<feature type="domain" description="Polysaccharide lyase 14" evidence="1">
    <location>
        <begin position="113"/>
        <end position="286"/>
    </location>
</feature>
<comment type="caution">
    <text evidence="2">The sequence shown here is derived from an EMBL/GenBank/DDBJ whole genome shotgun (WGS) entry which is preliminary data.</text>
</comment>
<reference evidence="2 3" key="1">
    <citation type="submission" date="2020-12" db="EMBL/GenBank/DDBJ databases">
        <title>Bacterial novel species Pedobacter sp. SD-b isolated from soil.</title>
        <authorList>
            <person name="Jung H.-Y."/>
        </authorList>
    </citation>
    <scope>NUCLEOTIDE SEQUENCE [LARGE SCALE GENOMIC DNA]</scope>
    <source>
        <strain evidence="2 3">SD-b</strain>
    </source>
</reference>
<accession>A0ABS1BM28</accession>
<evidence type="ECO:0000313" key="3">
    <source>
        <dbReference type="Proteomes" id="UP000660024"/>
    </source>
</evidence>
<dbReference type="Proteomes" id="UP000660024">
    <property type="component" value="Unassembled WGS sequence"/>
</dbReference>
<dbReference type="Pfam" id="PF21294">
    <property type="entry name" value="Polysacc_lyase_14"/>
    <property type="match status" value="1"/>
</dbReference>
<evidence type="ECO:0000259" key="1">
    <source>
        <dbReference type="Pfam" id="PF21294"/>
    </source>
</evidence>
<dbReference type="EMBL" id="JAEHFY010000019">
    <property type="protein sequence ID" value="MBK0383938.1"/>
    <property type="molecule type" value="Genomic_DNA"/>
</dbReference>
<gene>
    <name evidence="2" type="ORF">I5M32_13295</name>
</gene>
<keyword evidence="3" id="KW-1185">Reference proteome</keyword>
<sequence>MTAICLLGMLGVVSSCKKEVKEPSIEQQPNGSDKVLKALGSGDWINFTTSGNKEYTSALAAGNFGPIVKNSGFDTGRAQIINHELKVTMLAHKLTGDGGVIGNFDIPDGPSYEVTYRVKFPSGFIWGGNDKGGKLGFGFGIGDGNTGGDKSDGNGGSVRLMWIKLSNGKAVFKPYIYHTNMPDSYGDDLGLDYGYSPNDQGLNTNTYYTIKIRVRSNTNADNISSHNNGELMMSVDGHTFLSRNNMNFAWKSGKKWIRELLFQTFRGGKEDSWKTGTDTYIYYDDIKFTKDPTGTF</sequence>
<dbReference type="PANTHER" id="PTHR40124:SF1">
    <property type="entry name" value="DISAGGREGATASE RELATED REPEAT PROTEIN"/>
    <property type="match status" value="1"/>
</dbReference>
<dbReference type="Gene3D" id="2.60.120.200">
    <property type="match status" value="1"/>
</dbReference>
<protein>
    <recommendedName>
        <fullName evidence="1">Polysaccharide lyase 14 domain-containing protein</fullName>
    </recommendedName>
</protein>
<organism evidence="2 3">
    <name type="scientific">Pedobacter segetis</name>
    <dbReference type="NCBI Taxonomy" id="2793069"/>
    <lineage>
        <taxon>Bacteria</taxon>
        <taxon>Pseudomonadati</taxon>
        <taxon>Bacteroidota</taxon>
        <taxon>Sphingobacteriia</taxon>
        <taxon>Sphingobacteriales</taxon>
        <taxon>Sphingobacteriaceae</taxon>
        <taxon>Pedobacter</taxon>
    </lineage>
</organism>